<keyword evidence="1" id="KW-1133">Transmembrane helix</keyword>
<organism evidence="2 3">
    <name type="scientific">Gossypium darwinii</name>
    <name type="common">Darwin's cotton</name>
    <name type="synonym">Gossypium barbadense var. darwinii</name>
    <dbReference type="NCBI Taxonomy" id="34276"/>
    <lineage>
        <taxon>Eukaryota</taxon>
        <taxon>Viridiplantae</taxon>
        <taxon>Streptophyta</taxon>
        <taxon>Embryophyta</taxon>
        <taxon>Tracheophyta</taxon>
        <taxon>Spermatophyta</taxon>
        <taxon>Magnoliopsida</taxon>
        <taxon>eudicotyledons</taxon>
        <taxon>Gunneridae</taxon>
        <taxon>Pentapetalae</taxon>
        <taxon>rosids</taxon>
        <taxon>malvids</taxon>
        <taxon>Malvales</taxon>
        <taxon>Malvaceae</taxon>
        <taxon>Malvoideae</taxon>
        <taxon>Gossypium</taxon>
    </lineage>
</organism>
<reference evidence="2 3" key="1">
    <citation type="submission" date="2019-06" db="EMBL/GenBank/DDBJ databases">
        <title>WGS assembly of Gossypium darwinii.</title>
        <authorList>
            <person name="Chen Z.J."/>
            <person name="Sreedasyam A."/>
            <person name="Ando A."/>
            <person name="Song Q."/>
            <person name="De L."/>
            <person name="Hulse-Kemp A."/>
            <person name="Ding M."/>
            <person name="Ye W."/>
            <person name="Kirkbride R."/>
            <person name="Jenkins J."/>
            <person name="Plott C."/>
            <person name="Lovell J."/>
            <person name="Lin Y.-M."/>
            <person name="Vaughn R."/>
            <person name="Liu B."/>
            <person name="Li W."/>
            <person name="Simpson S."/>
            <person name="Scheffler B."/>
            <person name="Saski C."/>
            <person name="Grover C."/>
            <person name="Hu G."/>
            <person name="Conover J."/>
            <person name="Carlson J."/>
            <person name="Shu S."/>
            <person name="Boston L."/>
            <person name="Williams M."/>
            <person name="Peterson D."/>
            <person name="Mcgee K."/>
            <person name="Jones D."/>
            <person name="Wendel J."/>
            <person name="Stelly D."/>
            <person name="Grimwood J."/>
            <person name="Schmutz J."/>
        </authorList>
    </citation>
    <scope>NUCLEOTIDE SEQUENCE [LARGE SCALE GENOMIC DNA]</scope>
    <source>
        <strain evidence="2">1808015.09</strain>
    </source>
</reference>
<dbReference type="AlphaFoldDB" id="A0A5D2F6R4"/>
<protein>
    <submittedName>
        <fullName evidence="2">Uncharacterized protein</fullName>
    </submittedName>
</protein>
<evidence type="ECO:0000313" key="2">
    <source>
        <dbReference type="EMBL" id="TYH00930.1"/>
    </source>
</evidence>
<dbReference type="EMBL" id="CM017696">
    <property type="protein sequence ID" value="TYH00930.1"/>
    <property type="molecule type" value="Genomic_DNA"/>
</dbReference>
<gene>
    <name evidence="2" type="ORF">ES288_A09G016300v1</name>
</gene>
<name>A0A5D2F6R4_GOSDA</name>
<keyword evidence="3" id="KW-1185">Reference proteome</keyword>
<keyword evidence="1" id="KW-0812">Transmembrane</keyword>
<sequence length="118" mass="14186">MIFIFLYVCVQNKNGIRSKLTLFLSKFSLRICACVYNMRRCGCIQRKLAPIYRLESAFYSLMKRKNKNKMLNSIILSVNCWLLAFCFLICCWPFFVFILYLFFGFNFWFLIGQAKWAY</sequence>
<accession>A0A5D2F6R4</accession>
<feature type="transmembrane region" description="Helical" evidence="1">
    <location>
        <begin position="70"/>
        <end position="103"/>
    </location>
</feature>
<proteinExistence type="predicted"/>
<evidence type="ECO:0000256" key="1">
    <source>
        <dbReference type="SAM" id="Phobius"/>
    </source>
</evidence>
<evidence type="ECO:0000313" key="3">
    <source>
        <dbReference type="Proteomes" id="UP000323506"/>
    </source>
</evidence>
<dbReference type="Proteomes" id="UP000323506">
    <property type="component" value="Chromosome A09"/>
</dbReference>
<keyword evidence="1" id="KW-0472">Membrane</keyword>